<name>A0A5B0NBR3_PUCGR</name>
<keyword evidence="1" id="KW-0732">Signal</keyword>
<evidence type="ECO:0000313" key="2">
    <source>
        <dbReference type="EMBL" id="KAA1086687.1"/>
    </source>
</evidence>
<evidence type="ECO:0000256" key="1">
    <source>
        <dbReference type="SAM" id="SignalP"/>
    </source>
</evidence>
<gene>
    <name evidence="2" type="ORF">PGT21_008352</name>
</gene>
<dbReference type="EMBL" id="VSWC01000105">
    <property type="protein sequence ID" value="KAA1086687.1"/>
    <property type="molecule type" value="Genomic_DNA"/>
</dbReference>
<reference evidence="2 3" key="1">
    <citation type="submission" date="2019-05" db="EMBL/GenBank/DDBJ databases">
        <title>Emergence of the Ug99 lineage of the wheat stem rust pathogen through somatic hybridization.</title>
        <authorList>
            <person name="Li F."/>
            <person name="Upadhyaya N.M."/>
            <person name="Sperschneider J."/>
            <person name="Matny O."/>
            <person name="Nguyen-Phuc H."/>
            <person name="Mago R."/>
            <person name="Raley C."/>
            <person name="Miller M.E."/>
            <person name="Silverstein K.A.T."/>
            <person name="Henningsen E."/>
            <person name="Hirsch C.D."/>
            <person name="Visser B."/>
            <person name="Pretorius Z.A."/>
            <person name="Steffenson B.J."/>
            <person name="Schwessinger B."/>
            <person name="Dodds P.N."/>
            <person name="Figueroa M."/>
        </authorList>
    </citation>
    <scope>NUCLEOTIDE SEQUENCE [LARGE SCALE GENOMIC DNA]</scope>
    <source>
        <strain evidence="2">21-0</strain>
    </source>
</reference>
<comment type="caution">
    <text evidence="2">The sequence shown here is derived from an EMBL/GenBank/DDBJ whole genome shotgun (WGS) entry which is preliminary data.</text>
</comment>
<protein>
    <submittedName>
        <fullName evidence="2">Uncharacterized protein</fullName>
    </submittedName>
</protein>
<accession>A0A5B0NBR3</accession>
<sequence>MIQSKRNFLYVSLFLSGASQLACSLLEMPRDISLRSSDAAMIDHGQPGVGKKQSCLRQRFRKEKAANQYQLSVLEKKETGIKEIIQELKNEFGQDEFETDIIEELEDFHKTLKEPMQDRLFELHGGSRMRINPRTTEVGPTAELSGGPLDDIKDALSEPLVLRWKTLETKFDALQTENLSKYRFCNRHFKLGYSKVLFLLGDLIQNCNMGPPQFLQHIQILKSKALEEAALAHVDPLMNHPWLLHDWWGQGSLQVFVGEFSYIDSMVNGLHRSIPEISLQEKTDSLYLCLRHMMESLKNPNVSKGLEGETEAFTRIREQFVAPRFLGDINRIHSRLSIGKEDELKKIKSQEVFLTGAIQSILEYFYIPQEHISGNRQTVQLLINYHTVNFLHNSYPKILVEFMPENVDKLIFKSQLQFMEILDKLIQAANQGDSLQDKRRHLENILHFYDTNVNIQGWIDKFIENVSRHNIEFFRFLLSTFNP</sequence>
<dbReference type="Proteomes" id="UP000324748">
    <property type="component" value="Unassembled WGS sequence"/>
</dbReference>
<feature type="chain" id="PRO_5023088620" evidence="1">
    <location>
        <begin position="25"/>
        <end position="483"/>
    </location>
</feature>
<dbReference type="AlphaFoldDB" id="A0A5B0NBR3"/>
<proteinExistence type="predicted"/>
<keyword evidence="3" id="KW-1185">Reference proteome</keyword>
<evidence type="ECO:0000313" key="3">
    <source>
        <dbReference type="Proteomes" id="UP000324748"/>
    </source>
</evidence>
<feature type="signal peptide" evidence="1">
    <location>
        <begin position="1"/>
        <end position="24"/>
    </location>
</feature>
<organism evidence="2 3">
    <name type="scientific">Puccinia graminis f. sp. tritici</name>
    <dbReference type="NCBI Taxonomy" id="56615"/>
    <lineage>
        <taxon>Eukaryota</taxon>
        <taxon>Fungi</taxon>
        <taxon>Dikarya</taxon>
        <taxon>Basidiomycota</taxon>
        <taxon>Pucciniomycotina</taxon>
        <taxon>Pucciniomycetes</taxon>
        <taxon>Pucciniales</taxon>
        <taxon>Pucciniaceae</taxon>
        <taxon>Puccinia</taxon>
    </lineage>
</organism>